<dbReference type="InterPro" id="IPR013694">
    <property type="entry name" value="VIT"/>
</dbReference>
<protein>
    <submittedName>
        <fullName evidence="3">MSEP-CTERM protein</fullName>
    </submittedName>
</protein>
<feature type="transmembrane region" description="Helical" evidence="1">
    <location>
        <begin position="72"/>
        <end position="91"/>
    </location>
</feature>
<keyword evidence="1" id="KW-0472">Membrane</keyword>
<evidence type="ECO:0000259" key="2">
    <source>
        <dbReference type="PROSITE" id="PS51468"/>
    </source>
</evidence>
<dbReference type="NCBIfam" id="TIGR04286">
    <property type="entry name" value="MSEP-CTERM"/>
    <property type="match status" value="1"/>
</dbReference>
<evidence type="ECO:0000256" key="1">
    <source>
        <dbReference type="SAM" id="Phobius"/>
    </source>
</evidence>
<dbReference type="EMBL" id="FNCH01000007">
    <property type="protein sequence ID" value="SDG53302.1"/>
    <property type="molecule type" value="Genomic_DNA"/>
</dbReference>
<feature type="domain" description="VIT" evidence="2">
    <location>
        <begin position="314"/>
        <end position="443"/>
    </location>
</feature>
<dbReference type="PROSITE" id="PS51468">
    <property type="entry name" value="VIT"/>
    <property type="match status" value="1"/>
</dbReference>
<dbReference type="AlphaFoldDB" id="A0A1G7V0E3"/>
<keyword evidence="4" id="KW-1185">Reference proteome</keyword>
<name>A0A1G7V0E3_9SPHI</name>
<feature type="transmembrane region" description="Helical" evidence="1">
    <location>
        <begin position="37"/>
        <end position="60"/>
    </location>
</feature>
<accession>A0A1G7V0E3</accession>
<sequence length="802" mass="91496">MAKFLYGISIPILGYAFLQIVLPLWKKTESSFDTNALVILLIIAAILFLFFICRGFYIVTQLNTQKFSKYSIYLKILIAIILPIIGLLMNNGGLRLTSGFSSSIFGNFSSIWFYIIALINGILVCLPNFKNPRLRLLRFLGLVICFPYTLYFFLVFLPYLPLSVVAVIAIGAGFLMLSPLFLFILQINGLHKDFTALRTAYSTFRLSIFAGLALMLIPALITVSYLRDKYILHEALAYVYSPDYGKDYNIDRKSLAKTLAVVQQNKGRNNFFEKEKSPFLTPYYNWLVLDNLVLSGSKINTLRSIFFGESNDEKEPVPIIQTTGKVKISKIGSISKFDQAQKAWISTIDLELTNPEHTDLESYETAFTLPEGCWISNFYLNIGNRKEYGILAEKKAALWVFSQIINENRDPGILYYLTGNKIAFKIFPFSAKETRKSGITFIHKAPVNLKIDGKTILLGDSINHNDKIESINETIYLPVAEKAKLKLIKRKPEYHFIIDVSKGNSTEKAEYVSRINNFVSKNQINPHNIRLNFVSTFNEEIAYTTDWKTKLYQHSFDGGFYLEGAIKKILIKNYTTNSNAYPIMVVVSDTLANSILQNDFANFKITYPESDDFYELDRLGKLYSHSLVNAPQQRLDIVQTIKNQGVYCWPNPIKPKAYLANNGQPSIIIDRTMKASNLGVADKRNWLSGLNLHGMWLKSLANGDRYNQSQLNLIKKSMLTGILSQSTSYIVVENEAQKQILKKKQDQILSGNKNLDPDEETQRMDEPNLYILITLLIMLSFYRFRNKLSFLQKSTKSDHPHN</sequence>
<dbReference type="STRING" id="405671.SAMN05421827_107208"/>
<dbReference type="Proteomes" id="UP000199643">
    <property type="component" value="Unassembled WGS sequence"/>
</dbReference>
<dbReference type="OrthoDB" id="1801976at2"/>
<feature type="transmembrane region" description="Helical" evidence="1">
    <location>
        <begin position="162"/>
        <end position="185"/>
    </location>
</feature>
<dbReference type="Pfam" id="PF08487">
    <property type="entry name" value="VIT"/>
    <property type="match status" value="1"/>
</dbReference>
<reference evidence="4" key="1">
    <citation type="submission" date="2016-10" db="EMBL/GenBank/DDBJ databases">
        <authorList>
            <person name="Varghese N."/>
            <person name="Submissions S."/>
        </authorList>
    </citation>
    <scope>NUCLEOTIDE SEQUENCE [LARGE SCALE GENOMIC DNA]</scope>
    <source>
        <strain evidence="4">DSM 17933</strain>
    </source>
</reference>
<keyword evidence="1" id="KW-0812">Transmembrane</keyword>
<evidence type="ECO:0000313" key="4">
    <source>
        <dbReference type="Proteomes" id="UP000199643"/>
    </source>
</evidence>
<evidence type="ECO:0000313" key="3">
    <source>
        <dbReference type="EMBL" id="SDG53302.1"/>
    </source>
</evidence>
<organism evidence="3 4">
    <name type="scientific">Pedobacter terrae</name>
    <dbReference type="NCBI Taxonomy" id="405671"/>
    <lineage>
        <taxon>Bacteria</taxon>
        <taxon>Pseudomonadati</taxon>
        <taxon>Bacteroidota</taxon>
        <taxon>Sphingobacteriia</taxon>
        <taxon>Sphingobacteriales</taxon>
        <taxon>Sphingobacteriaceae</taxon>
        <taxon>Pedobacter</taxon>
    </lineage>
</organism>
<dbReference type="RefSeq" id="WP_090499800.1">
    <property type="nucleotide sequence ID" value="NZ_FNCH01000007.1"/>
</dbReference>
<feature type="transmembrane region" description="Helical" evidence="1">
    <location>
        <begin position="5"/>
        <end position="25"/>
    </location>
</feature>
<keyword evidence="1" id="KW-1133">Transmembrane helix</keyword>
<proteinExistence type="predicted"/>
<dbReference type="InterPro" id="IPR027550">
    <property type="entry name" value="MSEP-CTERM"/>
</dbReference>
<feature type="transmembrane region" description="Helical" evidence="1">
    <location>
        <begin position="111"/>
        <end position="129"/>
    </location>
</feature>
<feature type="transmembrane region" description="Helical" evidence="1">
    <location>
        <begin position="206"/>
        <end position="226"/>
    </location>
</feature>
<gene>
    <name evidence="3" type="ORF">SAMN05421827_107208</name>
</gene>
<feature type="transmembrane region" description="Helical" evidence="1">
    <location>
        <begin position="136"/>
        <end position="156"/>
    </location>
</feature>